<keyword evidence="4 6" id="KW-0862">Zinc</keyword>
<organism evidence="9 10">
    <name type="scientific">Chenopodium quinoa</name>
    <name type="common">Quinoa</name>
    <dbReference type="NCBI Taxonomy" id="63459"/>
    <lineage>
        <taxon>Eukaryota</taxon>
        <taxon>Viridiplantae</taxon>
        <taxon>Streptophyta</taxon>
        <taxon>Embryophyta</taxon>
        <taxon>Tracheophyta</taxon>
        <taxon>Spermatophyta</taxon>
        <taxon>Magnoliopsida</taxon>
        <taxon>eudicotyledons</taxon>
        <taxon>Gunneridae</taxon>
        <taxon>Pentapetalae</taxon>
        <taxon>Caryophyllales</taxon>
        <taxon>Chenopodiaceae</taxon>
        <taxon>Chenopodioideae</taxon>
        <taxon>Atripliceae</taxon>
        <taxon>Chenopodium</taxon>
    </lineage>
</organism>
<feature type="compositionally biased region" description="Basic and acidic residues" evidence="7">
    <location>
        <begin position="591"/>
        <end position="601"/>
    </location>
</feature>
<feature type="zinc finger region" description="C3H1-type" evidence="6">
    <location>
        <begin position="112"/>
        <end position="139"/>
    </location>
</feature>
<feature type="compositionally biased region" description="Polar residues" evidence="7">
    <location>
        <begin position="604"/>
        <end position="614"/>
    </location>
</feature>
<sequence length="716" mass="79236">MATTVTKEALQPQQGPPSSSAPEDESLKRNTDCVYFLASPLTCKKGVDCEYRHSDYARMNPTDCWYWMNGNCLNPKCSFRHPPLDGLVGNQVDGPSALVPPGLPMLSAPQNPVKQVPCIFFQRGQCLKADRCPYMHGPSPPNTKIQQAPSSSTPTPGAHAFKKAFGSLEKCTQPQMNFQANKPKVVETPHQANAFPKNQSIRPTNGATVGKGYLPPSGVTAAGSSKYGEIKPSSVDNGNSRSRTGRAHHGGSYDDHYFQNCRDADDSLRESSPGFDVLVDNKVNEDEFYHNEDQYGKMRGRDGRNLNEFDIGRQDDYGSVADVEPEIYHNRCGYDSFDRMPEKYARDHRRVSSERSLGEPAHMDRRGPPYKSESLDVNQNSDLRHRLSKHRRVNGLKSVVNSDYSHDDRAEDRGYRSTRRDSRRSPIHESSRGHRLQGRIKLPRKSSPVSVNDIYSERENERGRSFGRLSPSRQQVSGQPSRLRDRLSGMKQDESREGRMIKGPMMRKDTVPSDDVNFAGPKSLSELKGTKNTDSKSHQLKSQEPVSGGKLRDTVLASSIGTEGNIAFAGPKPLSEILKRKRTASTGGTSSDDKEEIKDNENDVNLTSSPSNCAADTRKQVASDSADEQAEASKVENKILAVEADEEEGEISNKKIKSNGDSESPSLDDNKQPEAEEALVVADGYHLNDGETGDLEEEFMDEDDGDDFAKKLGVSF</sequence>
<evidence type="ECO:0000256" key="2">
    <source>
        <dbReference type="ARBA" id="ARBA00022737"/>
    </source>
</evidence>
<dbReference type="InterPro" id="IPR036855">
    <property type="entry name" value="Znf_CCCH_sf"/>
</dbReference>
<dbReference type="GO" id="GO:0003677">
    <property type="term" value="F:DNA binding"/>
    <property type="evidence" value="ECO:0007669"/>
    <property type="project" value="UniProtKB-KW"/>
</dbReference>
<dbReference type="Pfam" id="PF15663">
    <property type="entry name" value="zf-CCCH_3"/>
    <property type="match status" value="1"/>
</dbReference>
<dbReference type="GO" id="GO:0003729">
    <property type="term" value="F:mRNA binding"/>
    <property type="evidence" value="ECO:0007669"/>
    <property type="project" value="TreeGrafter"/>
</dbReference>
<feature type="compositionally biased region" description="Basic and acidic residues" evidence="7">
    <location>
        <begin position="455"/>
        <end position="464"/>
    </location>
</feature>
<dbReference type="EnsemblPlants" id="AUR62003472-RA">
    <property type="protein sequence ID" value="AUR62003472-RA:cds"/>
    <property type="gene ID" value="AUR62003472"/>
</dbReference>
<reference evidence="9" key="2">
    <citation type="submission" date="2021-03" db="UniProtKB">
        <authorList>
            <consortium name="EnsemblPlants"/>
        </authorList>
    </citation>
    <scope>IDENTIFICATION</scope>
</reference>
<dbReference type="PANTHER" id="PTHR15725:SF14">
    <property type="entry name" value="ZINC FINGER CCCH DOMAIN-CONTAINING PROTEIN 11A"/>
    <property type="match status" value="1"/>
</dbReference>
<dbReference type="PROSITE" id="PS50103">
    <property type="entry name" value="ZF_C3H1"/>
    <property type="match status" value="3"/>
</dbReference>
<dbReference type="SUPFAM" id="SSF90229">
    <property type="entry name" value="CCCH zinc finger"/>
    <property type="match status" value="1"/>
</dbReference>
<protein>
    <recommendedName>
        <fullName evidence="8">C3H1-type domain-containing protein</fullName>
    </recommendedName>
</protein>
<evidence type="ECO:0000313" key="10">
    <source>
        <dbReference type="Proteomes" id="UP000596660"/>
    </source>
</evidence>
<feature type="region of interest" description="Disordered" evidence="7">
    <location>
        <begin position="1"/>
        <end position="26"/>
    </location>
</feature>
<feature type="compositionally biased region" description="Polar residues" evidence="7">
    <location>
        <begin position="196"/>
        <end position="207"/>
    </location>
</feature>
<evidence type="ECO:0000313" key="9">
    <source>
        <dbReference type="EnsemblPlants" id="AUR62003472-RA:cds"/>
    </source>
</evidence>
<feature type="zinc finger region" description="C3H1-type" evidence="6">
    <location>
        <begin position="27"/>
        <end position="56"/>
    </location>
</feature>
<keyword evidence="2" id="KW-0677">Repeat</keyword>
<keyword evidence="1 6" id="KW-0479">Metal-binding</keyword>
<evidence type="ECO:0000256" key="6">
    <source>
        <dbReference type="PROSITE-ProRule" id="PRU00723"/>
    </source>
</evidence>
<feature type="region of interest" description="Disordered" evidence="7">
    <location>
        <begin position="579"/>
        <end position="716"/>
    </location>
</feature>
<evidence type="ECO:0000256" key="4">
    <source>
        <dbReference type="ARBA" id="ARBA00022833"/>
    </source>
</evidence>
<feature type="compositionally biased region" description="Acidic residues" evidence="7">
    <location>
        <begin position="691"/>
        <end position="706"/>
    </location>
</feature>
<feature type="domain" description="C3H1-type" evidence="8">
    <location>
        <begin position="112"/>
        <end position="139"/>
    </location>
</feature>
<reference evidence="9" key="1">
    <citation type="journal article" date="2017" name="Nature">
        <title>The genome of Chenopodium quinoa.</title>
        <authorList>
            <person name="Jarvis D.E."/>
            <person name="Ho Y.S."/>
            <person name="Lightfoot D.J."/>
            <person name="Schmoeckel S.M."/>
            <person name="Li B."/>
            <person name="Borm T.J.A."/>
            <person name="Ohyanagi H."/>
            <person name="Mineta K."/>
            <person name="Michell C.T."/>
            <person name="Saber N."/>
            <person name="Kharbatia N.M."/>
            <person name="Rupper R.R."/>
            <person name="Sharp A.R."/>
            <person name="Dally N."/>
            <person name="Boughton B.A."/>
            <person name="Woo Y.H."/>
            <person name="Gao G."/>
            <person name="Schijlen E.G.W.M."/>
            <person name="Guo X."/>
            <person name="Momin A.A."/>
            <person name="Negrao S."/>
            <person name="Al-Babili S."/>
            <person name="Gehring C."/>
            <person name="Roessner U."/>
            <person name="Jung C."/>
            <person name="Murphy K."/>
            <person name="Arold S.T."/>
            <person name="Gojobori T."/>
            <person name="van der Linden C.G."/>
            <person name="van Loo E.N."/>
            <person name="Jellen E.N."/>
            <person name="Maughan P.J."/>
            <person name="Tester M."/>
        </authorList>
    </citation>
    <scope>NUCLEOTIDE SEQUENCE [LARGE SCALE GENOMIC DNA]</scope>
    <source>
        <strain evidence="9">cv. PI 614886</strain>
    </source>
</reference>
<dbReference type="Proteomes" id="UP000596660">
    <property type="component" value="Unplaced"/>
</dbReference>
<dbReference type="OMA" id="PCFFFQK"/>
<accession>A0A803KWR4</accession>
<keyword evidence="3 6" id="KW-0863">Zinc-finger</keyword>
<feature type="compositionally biased region" description="Basic and acidic residues" evidence="7">
    <location>
        <begin position="345"/>
        <end position="367"/>
    </location>
</feature>
<proteinExistence type="predicted"/>
<dbReference type="FunFam" id="4.10.1000.10:FF:000021">
    <property type="entry name" value="Zinc finger CCCH domain-containing protein 17"/>
    <property type="match status" value="1"/>
</dbReference>
<dbReference type="SMART" id="SM00356">
    <property type="entry name" value="ZnF_C3H1"/>
    <property type="match status" value="3"/>
</dbReference>
<dbReference type="Gene3D" id="4.10.1000.10">
    <property type="entry name" value="Zinc finger, CCCH-type"/>
    <property type="match status" value="2"/>
</dbReference>
<feature type="domain" description="C3H1-type" evidence="8">
    <location>
        <begin position="27"/>
        <end position="56"/>
    </location>
</feature>
<name>A0A803KWR4_CHEQI</name>
<feature type="compositionally biased region" description="Low complexity" evidence="7">
    <location>
        <begin position="11"/>
        <end position="20"/>
    </location>
</feature>
<keyword evidence="5" id="KW-0238">DNA-binding</keyword>
<evidence type="ECO:0000256" key="5">
    <source>
        <dbReference type="ARBA" id="ARBA00023125"/>
    </source>
</evidence>
<dbReference type="GO" id="GO:0008270">
    <property type="term" value="F:zinc ion binding"/>
    <property type="evidence" value="ECO:0007669"/>
    <property type="project" value="UniProtKB-KW"/>
</dbReference>
<feature type="compositionally biased region" description="Basic and acidic residues" evidence="7">
    <location>
        <begin position="482"/>
        <end position="511"/>
    </location>
</feature>
<dbReference type="Pfam" id="PF14608">
    <property type="entry name" value="zf-CCCH_2"/>
    <property type="match status" value="1"/>
</dbReference>
<feature type="compositionally biased region" description="Basic and acidic residues" evidence="7">
    <location>
        <begin position="404"/>
        <end position="432"/>
    </location>
</feature>
<evidence type="ECO:0000256" key="7">
    <source>
        <dbReference type="SAM" id="MobiDB-lite"/>
    </source>
</evidence>
<evidence type="ECO:0000256" key="3">
    <source>
        <dbReference type="ARBA" id="ARBA00022771"/>
    </source>
</evidence>
<feature type="domain" description="C3H1-type" evidence="8">
    <location>
        <begin position="58"/>
        <end position="84"/>
    </location>
</feature>
<dbReference type="InterPro" id="IPR000571">
    <property type="entry name" value="Znf_CCCH"/>
</dbReference>
<feature type="compositionally biased region" description="Polar residues" evidence="7">
    <location>
        <begin position="471"/>
        <end position="480"/>
    </location>
</feature>
<dbReference type="Gramene" id="AUR62003472-RA">
    <property type="protein sequence ID" value="AUR62003472-RA:cds"/>
    <property type="gene ID" value="AUR62003472"/>
</dbReference>
<keyword evidence="10" id="KW-1185">Reference proteome</keyword>
<dbReference type="PANTHER" id="PTHR15725">
    <property type="entry name" value="ZN-FINGER, C-X8-C-X5-C-X3-H TYPE-CONTAINING"/>
    <property type="match status" value="1"/>
</dbReference>
<feature type="region of interest" description="Disordered" evidence="7">
    <location>
        <begin position="193"/>
        <end position="255"/>
    </location>
</feature>
<feature type="compositionally biased region" description="Basic residues" evidence="7">
    <location>
        <begin position="433"/>
        <end position="444"/>
    </location>
</feature>
<evidence type="ECO:0000256" key="1">
    <source>
        <dbReference type="ARBA" id="ARBA00022723"/>
    </source>
</evidence>
<feature type="region of interest" description="Disordered" evidence="7">
    <location>
        <begin position="345"/>
        <end position="551"/>
    </location>
</feature>
<evidence type="ECO:0000259" key="8">
    <source>
        <dbReference type="PROSITE" id="PS50103"/>
    </source>
</evidence>
<dbReference type="AlphaFoldDB" id="A0A803KWR4"/>
<dbReference type="InterPro" id="IPR041686">
    <property type="entry name" value="Znf-CCCH_3"/>
</dbReference>
<feature type="compositionally biased region" description="Basic and acidic residues" evidence="7">
    <location>
        <begin position="528"/>
        <end position="537"/>
    </location>
</feature>
<feature type="zinc finger region" description="C3H1-type" evidence="6">
    <location>
        <begin position="58"/>
        <end position="84"/>
    </location>
</feature>